<organism evidence="2">
    <name type="scientific">Salvia splendens</name>
    <name type="common">Scarlet sage</name>
    <dbReference type="NCBI Taxonomy" id="180675"/>
    <lineage>
        <taxon>Eukaryota</taxon>
        <taxon>Viridiplantae</taxon>
        <taxon>Streptophyta</taxon>
        <taxon>Embryophyta</taxon>
        <taxon>Tracheophyta</taxon>
        <taxon>Spermatophyta</taxon>
        <taxon>Magnoliopsida</taxon>
        <taxon>eudicotyledons</taxon>
        <taxon>Gunneridae</taxon>
        <taxon>Pentapetalae</taxon>
        <taxon>asterids</taxon>
        <taxon>lamiids</taxon>
        <taxon>Lamiales</taxon>
        <taxon>Lamiaceae</taxon>
        <taxon>Nepetoideae</taxon>
        <taxon>Mentheae</taxon>
        <taxon>Salviinae</taxon>
        <taxon>Salvia</taxon>
        <taxon>Salvia subgen. Calosphace</taxon>
        <taxon>core Calosphace</taxon>
    </lineage>
</organism>
<name>A0A8X8XYB7_SALSN</name>
<keyword evidence="3" id="KW-1185">Reference proteome</keyword>
<feature type="chain" id="PRO_5036481936" evidence="1">
    <location>
        <begin position="25"/>
        <end position="55"/>
    </location>
</feature>
<evidence type="ECO:0000256" key="1">
    <source>
        <dbReference type="SAM" id="SignalP"/>
    </source>
</evidence>
<evidence type="ECO:0000313" key="3">
    <source>
        <dbReference type="Proteomes" id="UP000298416"/>
    </source>
</evidence>
<protein>
    <submittedName>
        <fullName evidence="2">Uncharacterized protein</fullName>
    </submittedName>
</protein>
<feature type="signal peptide" evidence="1">
    <location>
        <begin position="1"/>
        <end position="24"/>
    </location>
</feature>
<gene>
    <name evidence="2" type="ORF">SASPL_116937</name>
</gene>
<keyword evidence="1" id="KW-0732">Signal</keyword>
<reference evidence="2" key="2">
    <citation type="submission" date="2020-08" db="EMBL/GenBank/DDBJ databases">
        <title>Plant Genome Project.</title>
        <authorList>
            <person name="Zhang R.-G."/>
        </authorList>
    </citation>
    <scope>NUCLEOTIDE SEQUENCE</scope>
    <source>
        <strain evidence="2">Huo1</strain>
        <tissue evidence="2">Leaf</tissue>
    </source>
</reference>
<dbReference type="AlphaFoldDB" id="A0A8X8XYB7"/>
<accession>A0A8X8XYB7</accession>
<dbReference type="EMBL" id="PNBA02000006">
    <property type="protein sequence ID" value="KAG6420410.1"/>
    <property type="molecule type" value="Genomic_DNA"/>
</dbReference>
<evidence type="ECO:0000313" key="2">
    <source>
        <dbReference type="EMBL" id="KAG6420410.1"/>
    </source>
</evidence>
<comment type="caution">
    <text evidence="2">The sequence shown here is derived from an EMBL/GenBank/DDBJ whole genome shotgun (WGS) entry which is preliminary data.</text>
</comment>
<reference evidence="2" key="1">
    <citation type="submission" date="2018-01" db="EMBL/GenBank/DDBJ databases">
        <authorList>
            <person name="Mao J.F."/>
        </authorList>
    </citation>
    <scope>NUCLEOTIDE SEQUENCE</scope>
    <source>
        <strain evidence="2">Huo1</strain>
        <tissue evidence="2">Leaf</tissue>
    </source>
</reference>
<dbReference type="Proteomes" id="UP000298416">
    <property type="component" value="Unassembled WGS sequence"/>
</dbReference>
<proteinExistence type="predicted"/>
<sequence>MSKMLGAVVVTLLAFSALVELSSAKFIGYPVIGVDNPSSTLHTTREAWKPLPERL</sequence>